<keyword evidence="3" id="KW-0732">Signal</keyword>
<dbReference type="VEuPathDB" id="CryptoDB:Vbra_15421"/>
<keyword evidence="2" id="KW-0812">Transmembrane</keyword>
<feature type="chain" id="PRO_5005188642" description="FZ domain-containing protein" evidence="3">
    <location>
        <begin position="28"/>
        <end position="574"/>
    </location>
</feature>
<dbReference type="EMBL" id="CDMY01000436">
    <property type="protein sequence ID" value="CEM12703.1"/>
    <property type="molecule type" value="Genomic_DNA"/>
</dbReference>
<evidence type="ECO:0000313" key="4">
    <source>
        <dbReference type="EMBL" id="CEM12703.1"/>
    </source>
</evidence>
<sequence length="574" mass="61473">MKPSAVLSRLITPLLFLLVLVAGAASAEDPPPAPDSHTSADTQDVPIPVPNPAKAPPMVLPGPSPRLRRDGIKDGVAQPFKVPYFPKRVHSLPPPGFPLPPPFHSIFADLFNVFDKLPPPGSIHGTHGGPAAPDEVVVISMNGPRPPGMVHSGPGGGGRSPLDDLFDMGMDDGVHSLIGDILHHDPDFVPLKHDLPKLFPIEFLPPPPPSVVGNGGRGRGKKPSVATKVTMKATYVPSDLDHDIFNFNDIFDSALPLVPHIIKNLQSAPKDERFACEDDVAKLQCTTISTLFCLGLHKDDVSPKCRDKIRHSVPFACAHEIQEHCTTSSLFTDVAACLNHKEGSLSKECMVSLQHTHEAVGKVGQLPHHRRLADKVQEKHQHTAHAHKQTKKDHRSAGHAGGKGHSWWRWVIGILVVAIIVAIVARIINRRDKAPSSLFHLFPSKYPRTPYTSYHRPTTGAGIPMAPAPSHTTQSKKQTKQDVPLTQQPPTNTDDDTNASVQSFSISTPSARTTSIGSTCLSDDDSRYSAAGAAGAFGDVCVPPRSGGDECGLVGKFVGPLMPRGGGPAKGKND</sequence>
<feature type="region of interest" description="Disordered" evidence="1">
    <location>
        <begin position="27"/>
        <end position="59"/>
    </location>
</feature>
<evidence type="ECO:0000256" key="1">
    <source>
        <dbReference type="SAM" id="MobiDB-lite"/>
    </source>
</evidence>
<gene>
    <name evidence="4" type="ORF">Vbra_15421</name>
</gene>
<keyword evidence="2" id="KW-1133">Transmembrane helix</keyword>
<feature type="compositionally biased region" description="Pro residues" evidence="1">
    <location>
        <begin position="47"/>
        <end position="59"/>
    </location>
</feature>
<evidence type="ECO:0008006" key="6">
    <source>
        <dbReference type="Google" id="ProtNLM"/>
    </source>
</evidence>
<feature type="transmembrane region" description="Helical" evidence="2">
    <location>
        <begin position="407"/>
        <end position="428"/>
    </location>
</feature>
<evidence type="ECO:0000313" key="5">
    <source>
        <dbReference type="Proteomes" id="UP000041254"/>
    </source>
</evidence>
<evidence type="ECO:0000256" key="2">
    <source>
        <dbReference type="SAM" id="Phobius"/>
    </source>
</evidence>
<feature type="compositionally biased region" description="Basic residues" evidence="1">
    <location>
        <begin position="382"/>
        <end position="394"/>
    </location>
</feature>
<dbReference type="InParanoid" id="A0A0G4FHX9"/>
<feature type="region of interest" description="Disordered" evidence="1">
    <location>
        <begin position="452"/>
        <end position="515"/>
    </location>
</feature>
<dbReference type="Proteomes" id="UP000041254">
    <property type="component" value="Unassembled WGS sequence"/>
</dbReference>
<keyword evidence="5" id="KW-1185">Reference proteome</keyword>
<organism evidence="4 5">
    <name type="scientific">Vitrella brassicaformis (strain CCMP3155)</name>
    <dbReference type="NCBI Taxonomy" id="1169540"/>
    <lineage>
        <taxon>Eukaryota</taxon>
        <taxon>Sar</taxon>
        <taxon>Alveolata</taxon>
        <taxon>Colpodellida</taxon>
        <taxon>Vitrellaceae</taxon>
        <taxon>Vitrella</taxon>
    </lineage>
</organism>
<evidence type="ECO:0000256" key="3">
    <source>
        <dbReference type="SAM" id="SignalP"/>
    </source>
</evidence>
<reference evidence="4 5" key="1">
    <citation type="submission" date="2014-11" db="EMBL/GenBank/DDBJ databases">
        <authorList>
            <person name="Zhu J."/>
            <person name="Qi W."/>
            <person name="Song R."/>
        </authorList>
    </citation>
    <scope>NUCLEOTIDE SEQUENCE [LARGE SCALE GENOMIC DNA]</scope>
</reference>
<proteinExistence type="predicted"/>
<feature type="compositionally biased region" description="Polar residues" evidence="1">
    <location>
        <begin position="499"/>
        <end position="515"/>
    </location>
</feature>
<name>A0A0G4FHX9_VITBC</name>
<feature type="region of interest" description="Disordered" evidence="1">
    <location>
        <begin position="376"/>
        <end position="403"/>
    </location>
</feature>
<protein>
    <recommendedName>
        <fullName evidence="6">FZ domain-containing protein</fullName>
    </recommendedName>
</protein>
<keyword evidence="2" id="KW-0472">Membrane</keyword>
<accession>A0A0G4FHX9</accession>
<feature type="signal peptide" evidence="3">
    <location>
        <begin position="1"/>
        <end position="27"/>
    </location>
</feature>
<dbReference type="AlphaFoldDB" id="A0A0G4FHX9"/>